<accession>A0A0L0QJM9</accession>
<evidence type="ECO:0000256" key="4">
    <source>
        <dbReference type="ARBA" id="ARBA00022475"/>
    </source>
</evidence>
<evidence type="ECO:0000256" key="3">
    <source>
        <dbReference type="ARBA" id="ARBA00012438"/>
    </source>
</evidence>
<comment type="subcellular location">
    <subcellularLocation>
        <location evidence="2">Cell membrane</location>
        <topology evidence="2">Multi-pass membrane protein</topology>
    </subcellularLocation>
</comment>
<keyword evidence="9 16" id="KW-0418">Kinase</keyword>
<evidence type="ECO:0000256" key="6">
    <source>
        <dbReference type="ARBA" id="ARBA00022679"/>
    </source>
</evidence>
<dbReference type="PANTHER" id="PTHR45528">
    <property type="entry name" value="SENSOR HISTIDINE KINASE CPXA"/>
    <property type="match status" value="1"/>
</dbReference>
<keyword evidence="17" id="KW-1185">Reference proteome</keyword>
<gene>
    <name evidence="16" type="ORF">AFK71_08825</name>
</gene>
<dbReference type="CDD" id="cd00075">
    <property type="entry name" value="HATPase"/>
    <property type="match status" value="1"/>
</dbReference>
<comment type="caution">
    <text evidence="16">The sequence shown here is derived from an EMBL/GenBank/DDBJ whole genome shotgun (WGS) entry which is preliminary data.</text>
</comment>
<proteinExistence type="predicted"/>
<evidence type="ECO:0000256" key="11">
    <source>
        <dbReference type="ARBA" id="ARBA00022989"/>
    </source>
</evidence>
<dbReference type="EMBL" id="LGTO01000007">
    <property type="protein sequence ID" value="KNE18714.1"/>
    <property type="molecule type" value="Genomic_DNA"/>
</dbReference>
<dbReference type="Pfam" id="PF02518">
    <property type="entry name" value="HATPase_c"/>
    <property type="match status" value="1"/>
</dbReference>
<evidence type="ECO:0000256" key="13">
    <source>
        <dbReference type="ARBA" id="ARBA00023136"/>
    </source>
</evidence>
<sequence length="307" mass="34303">MMSQWLIMFGIAVVTGIAFAIPVILLYRRRMRQLLSSMDDMLNNAIDDDFSEGCFDESALSAVETKLARFLAFCAVSSKNLTNEKENIESLISDISHQTKTAVANILLYTQLLEEERLPQDCVEYVNTLSAQAKKLDFLIQALVKTSRLESGIITVQPQRDSVQKLLERAITQVSPRAKEKEITIQLESTDGIAYYDPKWTIEAVYNVLDNAVKYSPMQGSIKIKTIPYELFFRIDITDQGIGITEDEQSKIFTRFYRSSATNVQEGMGLGLFLAREILSTGGGYIKVASKLGQGSTFSIFLAAGEK</sequence>
<keyword evidence="8" id="KW-0547">Nucleotide-binding</keyword>
<organism evidence="16 17">
    <name type="scientific">Virgibacillus pantothenticus</name>
    <dbReference type="NCBI Taxonomy" id="1473"/>
    <lineage>
        <taxon>Bacteria</taxon>
        <taxon>Bacillati</taxon>
        <taxon>Bacillota</taxon>
        <taxon>Bacilli</taxon>
        <taxon>Bacillales</taxon>
        <taxon>Bacillaceae</taxon>
        <taxon>Virgibacillus</taxon>
    </lineage>
</organism>
<evidence type="ECO:0000256" key="5">
    <source>
        <dbReference type="ARBA" id="ARBA00022553"/>
    </source>
</evidence>
<dbReference type="InterPro" id="IPR005467">
    <property type="entry name" value="His_kinase_dom"/>
</dbReference>
<dbReference type="SMART" id="SM00388">
    <property type="entry name" value="HisKA"/>
    <property type="match status" value="1"/>
</dbReference>
<keyword evidence="7 14" id="KW-0812">Transmembrane</keyword>
<evidence type="ECO:0000256" key="9">
    <source>
        <dbReference type="ARBA" id="ARBA00022777"/>
    </source>
</evidence>
<evidence type="ECO:0000259" key="15">
    <source>
        <dbReference type="PROSITE" id="PS50109"/>
    </source>
</evidence>
<dbReference type="InterPro" id="IPR036890">
    <property type="entry name" value="HATPase_C_sf"/>
</dbReference>
<evidence type="ECO:0000256" key="2">
    <source>
        <dbReference type="ARBA" id="ARBA00004651"/>
    </source>
</evidence>
<dbReference type="SMART" id="SM00387">
    <property type="entry name" value="HATPase_c"/>
    <property type="match status" value="1"/>
</dbReference>
<reference evidence="17" key="1">
    <citation type="submission" date="2015-07" db="EMBL/GenBank/DDBJ databases">
        <title>Fjat-10053 dsm26.</title>
        <authorList>
            <person name="Liu B."/>
            <person name="Wang J."/>
            <person name="Zhu Y."/>
            <person name="Liu G."/>
            <person name="Chen Q."/>
            <person name="Chen Z."/>
            <person name="Lan J."/>
            <person name="Che J."/>
            <person name="Ge C."/>
            <person name="Shi H."/>
            <person name="Pan Z."/>
            <person name="Liu X."/>
        </authorList>
    </citation>
    <scope>NUCLEOTIDE SEQUENCE [LARGE SCALE GENOMIC DNA]</scope>
    <source>
        <strain evidence="17">DSM 26</strain>
    </source>
</reference>
<evidence type="ECO:0000256" key="8">
    <source>
        <dbReference type="ARBA" id="ARBA00022741"/>
    </source>
</evidence>
<dbReference type="SUPFAM" id="SSF55874">
    <property type="entry name" value="ATPase domain of HSP90 chaperone/DNA topoisomerase II/histidine kinase"/>
    <property type="match status" value="1"/>
</dbReference>
<evidence type="ECO:0000256" key="10">
    <source>
        <dbReference type="ARBA" id="ARBA00022840"/>
    </source>
</evidence>
<dbReference type="Pfam" id="PF00512">
    <property type="entry name" value="HisKA"/>
    <property type="match status" value="1"/>
</dbReference>
<dbReference type="PROSITE" id="PS50109">
    <property type="entry name" value="HIS_KIN"/>
    <property type="match status" value="1"/>
</dbReference>
<dbReference type="InterPro" id="IPR003594">
    <property type="entry name" value="HATPase_dom"/>
</dbReference>
<dbReference type="GO" id="GO:0005886">
    <property type="term" value="C:plasma membrane"/>
    <property type="evidence" value="ECO:0007669"/>
    <property type="project" value="UniProtKB-SubCell"/>
</dbReference>
<dbReference type="InterPro" id="IPR036097">
    <property type="entry name" value="HisK_dim/P_sf"/>
</dbReference>
<keyword evidence="13 14" id="KW-0472">Membrane</keyword>
<evidence type="ECO:0000256" key="12">
    <source>
        <dbReference type="ARBA" id="ARBA00023012"/>
    </source>
</evidence>
<dbReference type="InterPro" id="IPR004358">
    <property type="entry name" value="Sig_transdc_His_kin-like_C"/>
</dbReference>
<dbReference type="SUPFAM" id="SSF47384">
    <property type="entry name" value="Homodimeric domain of signal transducing histidine kinase"/>
    <property type="match status" value="1"/>
</dbReference>
<dbReference type="Gene3D" id="1.10.287.130">
    <property type="match status" value="1"/>
</dbReference>
<keyword evidence="6" id="KW-0808">Transferase</keyword>
<dbReference type="AlphaFoldDB" id="A0A0L0QJM9"/>
<dbReference type="Gene3D" id="3.30.565.10">
    <property type="entry name" value="Histidine kinase-like ATPase, C-terminal domain"/>
    <property type="match status" value="1"/>
</dbReference>
<dbReference type="Proteomes" id="UP000036780">
    <property type="component" value="Unassembled WGS sequence"/>
</dbReference>
<keyword evidence="11 14" id="KW-1133">Transmembrane helix</keyword>
<keyword evidence="4" id="KW-1003">Cell membrane</keyword>
<feature type="transmembrane region" description="Helical" evidence="14">
    <location>
        <begin position="6"/>
        <end position="27"/>
    </location>
</feature>
<comment type="catalytic activity">
    <reaction evidence="1">
        <text>ATP + protein L-histidine = ADP + protein N-phospho-L-histidine.</text>
        <dbReference type="EC" id="2.7.13.3"/>
    </reaction>
</comment>
<dbReference type="PATRIC" id="fig|1473.5.peg.215"/>
<evidence type="ECO:0000256" key="1">
    <source>
        <dbReference type="ARBA" id="ARBA00000085"/>
    </source>
</evidence>
<protein>
    <recommendedName>
        <fullName evidence="3">histidine kinase</fullName>
        <ecNumber evidence="3">2.7.13.3</ecNumber>
    </recommendedName>
</protein>
<name>A0A0L0QJM9_VIRPA</name>
<evidence type="ECO:0000313" key="17">
    <source>
        <dbReference type="Proteomes" id="UP000036780"/>
    </source>
</evidence>
<dbReference type="InterPro" id="IPR050398">
    <property type="entry name" value="HssS/ArlS-like"/>
</dbReference>
<evidence type="ECO:0000256" key="7">
    <source>
        <dbReference type="ARBA" id="ARBA00022692"/>
    </source>
</evidence>
<dbReference type="EC" id="2.7.13.3" evidence="3"/>
<dbReference type="InterPro" id="IPR003661">
    <property type="entry name" value="HisK_dim/P_dom"/>
</dbReference>
<dbReference type="PRINTS" id="PR00344">
    <property type="entry name" value="BCTRLSENSOR"/>
</dbReference>
<dbReference type="GO" id="GO:0000155">
    <property type="term" value="F:phosphorelay sensor kinase activity"/>
    <property type="evidence" value="ECO:0007669"/>
    <property type="project" value="InterPro"/>
</dbReference>
<feature type="domain" description="Histidine kinase" evidence="15">
    <location>
        <begin position="94"/>
        <end position="306"/>
    </location>
</feature>
<dbReference type="CDD" id="cd00082">
    <property type="entry name" value="HisKA"/>
    <property type="match status" value="1"/>
</dbReference>
<dbReference type="GO" id="GO:0005524">
    <property type="term" value="F:ATP binding"/>
    <property type="evidence" value="ECO:0007669"/>
    <property type="project" value="UniProtKB-KW"/>
</dbReference>
<evidence type="ECO:0000256" key="14">
    <source>
        <dbReference type="SAM" id="Phobius"/>
    </source>
</evidence>
<keyword evidence="10" id="KW-0067">ATP-binding</keyword>
<evidence type="ECO:0000313" key="16">
    <source>
        <dbReference type="EMBL" id="KNE18714.1"/>
    </source>
</evidence>
<dbReference type="PANTHER" id="PTHR45528:SF1">
    <property type="entry name" value="SENSOR HISTIDINE KINASE CPXA"/>
    <property type="match status" value="1"/>
</dbReference>
<keyword evidence="12" id="KW-0902">Two-component regulatory system</keyword>
<keyword evidence="5" id="KW-0597">Phosphoprotein</keyword>